<evidence type="ECO:0000256" key="4">
    <source>
        <dbReference type="ARBA" id="ARBA00023136"/>
    </source>
</evidence>
<feature type="transmembrane region" description="Helical" evidence="5">
    <location>
        <begin position="135"/>
        <end position="154"/>
    </location>
</feature>
<evidence type="ECO:0000256" key="5">
    <source>
        <dbReference type="SAM" id="Phobius"/>
    </source>
</evidence>
<dbReference type="OrthoDB" id="413079at2759"/>
<feature type="transmembrane region" description="Helical" evidence="5">
    <location>
        <begin position="352"/>
        <end position="374"/>
    </location>
</feature>
<dbReference type="FunFam" id="1.20.1250.20:FF:000286">
    <property type="entry name" value="MFS efflux transporter"/>
    <property type="match status" value="1"/>
</dbReference>
<dbReference type="GO" id="GO:0022857">
    <property type="term" value="F:transmembrane transporter activity"/>
    <property type="evidence" value="ECO:0007669"/>
    <property type="project" value="InterPro"/>
</dbReference>
<dbReference type="GO" id="GO:0016020">
    <property type="term" value="C:membrane"/>
    <property type="evidence" value="ECO:0007669"/>
    <property type="project" value="UniProtKB-SubCell"/>
</dbReference>
<feature type="domain" description="Major facilitator superfamily (MFS) profile" evidence="6">
    <location>
        <begin position="46"/>
        <end position="442"/>
    </location>
</feature>
<dbReference type="PANTHER" id="PTHR23514">
    <property type="entry name" value="BYPASS OF STOP CODON PROTEIN 6"/>
    <property type="match status" value="1"/>
</dbReference>
<gene>
    <name evidence="7" type="ORF">BJ508DRAFT_319391</name>
</gene>
<dbReference type="InterPro" id="IPR036259">
    <property type="entry name" value="MFS_trans_sf"/>
</dbReference>
<proteinExistence type="predicted"/>
<feature type="transmembrane region" description="Helical" evidence="5">
    <location>
        <begin position="259"/>
        <end position="283"/>
    </location>
</feature>
<protein>
    <submittedName>
        <fullName evidence="7">MFS general substrate transporter</fullName>
    </submittedName>
</protein>
<dbReference type="Gene3D" id="1.20.1250.20">
    <property type="entry name" value="MFS general substrate transporter like domains"/>
    <property type="match status" value="1"/>
</dbReference>
<keyword evidence="8" id="KW-1185">Reference proteome</keyword>
<keyword evidence="2 5" id="KW-0812">Transmembrane</keyword>
<evidence type="ECO:0000256" key="2">
    <source>
        <dbReference type="ARBA" id="ARBA00022692"/>
    </source>
</evidence>
<feature type="transmembrane region" description="Helical" evidence="5">
    <location>
        <begin position="166"/>
        <end position="187"/>
    </location>
</feature>
<feature type="transmembrane region" description="Helical" evidence="5">
    <location>
        <begin position="414"/>
        <end position="434"/>
    </location>
</feature>
<reference evidence="7 8" key="1">
    <citation type="journal article" date="2018" name="Nat. Ecol. Evol.">
        <title>Pezizomycetes genomes reveal the molecular basis of ectomycorrhizal truffle lifestyle.</title>
        <authorList>
            <person name="Murat C."/>
            <person name="Payen T."/>
            <person name="Noel B."/>
            <person name="Kuo A."/>
            <person name="Morin E."/>
            <person name="Chen J."/>
            <person name="Kohler A."/>
            <person name="Krizsan K."/>
            <person name="Balestrini R."/>
            <person name="Da Silva C."/>
            <person name="Montanini B."/>
            <person name="Hainaut M."/>
            <person name="Levati E."/>
            <person name="Barry K.W."/>
            <person name="Belfiori B."/>
            <person name="Cichocki N."/>
            <person name="Clum A."/>
            <person name="Dockter R.B."/>
            <person name="Fauchery L."/>
            <person name="Guy J."/>
            <person name="Iotti M."/>
            <person name="Le Tacon F."/>
            <person name="Lindquist E.A."/>
            <person name="Lipzen A."/>
            <person name="Malagnac F."/>
            <person name="Mello A."/>
            <person name="Molinier V."/>
            <person name="Miyauchi S."/>
            <person name="Poulain J."/>
            <person name="Riccioni C."/>
            <person name="Rubini A."/>
            <person name="Sitrit Y."/>
            <person name="Splivallo R."/>
            <person name="Traeger S."/>
            <person name="Wang M."/>
            <person name="Zifcakova L."/>
            <person name="Wipf D."/>
            <person name="Zambonelli A."/>
            <person name="Paolocci F."/>
            <person name="Nowrousian M."/>
            <person name="Ottonello S."/>
            <person name="Baldrian P."/>
            <person name="Spatafora J.W."/>
            <person name="Henrissat B."/>
            <person name="Nagy L.G."/>
            <person name="Aury J.M."/>
            <person name="Wincker P."/>
            <person name="Grigoriev I.V."/>
            <person name="Bonfante P."/>
            <person name="Martin F.M."/>
        </authorList>
    </citation>
    <scope>NUCLEOTIDE SEQUENCE [LARGE SCALE GENOMIC DNA]</scope>
    <source>
        <strain evidence="7 8">RN42</strain>
    </source>
</reference>
<evidence type="ECO:0000313" key="8">
    <source>
        <dbReference type="Proteomes" id="UP000275078"/>
    </source>
</evidence>
<feature type="transmembrane region" description="Helical" evidence="5">
    <location>
        <begin position="326"/>
        <end position="346"/>
    </location>
</feature>
<evidence type="ECO:0000313" key="7">
    <source>
        <dbReference type="EMBL" id="RPA75730.1"/>
    </source>
</evidence>
<feature type="transmembrane region" description="Helical" evidence="5">
    <location>
        <begin position="77"/>
        <end position="99"/>
    </location>
</feature>
<feature type="transmembrane region" description="Helical" evidence="5">
    <location>
        <begin position="111"/>
        <end position="129"/>
    </location>
</feature>
<dbReference type="FunFam" id="1.20.1250.20:FF:000308">
    <property type="entry name" value="MFS efflux transporter"/>
    <property type="match status" value="1"/>
</dbReference>
<organism evidence="7 8">
    <name type="scientific">Ascobolus immersus RN42</name>
    <dbReference type="NCBI Taxonomy" id="1160509"/>
    <lineage>
        <taxon>Eukaryota</taxon>
        <taxon>Fungi</taxon>
        <taxon>Dikarya</taxon>
        <taxon>Ascomycota</taxon>
        <taxon>Pezizomycotina</taxon>
        <taxon>Pezizomycetes</taxon>
        <taxon>Pezizales</taxon>
        <taxon>Ascobolaceae</taxon>
        <taxon>Ascobolus</taxon>
    </lineage>
</organism>
<sequence>METGRRSRTASFGDSHGELEDIPLDSSGGTAVQAQAQPTSSSTKWRVLCCMLLNFTNGVNDSAPGPLIPYLEKYYNIGYAVVSIIFLSNALGFIFAATISNRLYSLLGRRGVVILSPLLMVIGYSLIIPALPYPVINIAFFINGVGMALGLAQINTFCASLPTGSANVLGLVHGAYGIGATIAPLAATSMVGKGVRWSFFYAIPMVMAVWNMGFAGWCFRTLPEDVPAGADEPSEDPAAREEEEIKRKKVTWEAAKHKVTILTALFIFAYQGAEVSIGGWTVSFLISARKGDPQSIGYVASGFWGGITLGRFLLTPFVPRLGGERIFVFCLTFLAIIFEVLVWTIPNVVSNAVSVSLVGLALGPLYPCVVTTLTKLLPRRLHFTSLALMSALGSSGGAMAPFTTGLLAQVKGAGVLHPVACALMGAMCVCWWGLPKIEKRRV</sequence>
<feature type="transmembrane region" description="Helical" evidence="5">
    <location>
        <begin position="386"/>
        <end position="408"/>
    </location>
</feature>
<dbReference type="AlphaFoldDB" id="A0A3N4HV62"/>
<evidence type="ECO:0000256" key="1">
    <source>
        <dbReference type="ARBA" id="ARBA00004141"/>
    </source>
</evidence>
<feature type="transmembrane region" description="Helical" evidence="5">
    <location>
        <begin position="199"/>
        <end position="219"/>
    </location>
</feature>
<keyword evidence="4 5" id="KW-0472">Membrane</keyword>
<dbReference type="Proteomes" id="UP000275078">
    <property type="component" value="Unassembled WGS sequence"/>
</dbReference>
<dbReference type="Pfam" id="PF07690">
    <property type="entry name" value="MFS_1"/>
    <property type="match status" value="1"/>
</dbReference>
<evidence type="ECO:0000259" key="6">
    <source>
        <dbReference type="PROSITE" id="PS50850"/>
    </source>
</evidence>
<comment type="subcellular location">
    <subcellularLocation>
        <location evidence="1">Membrane</location>
        <topology evidence="1">Multi-pass membrane protein</topology>
    </subcellularLocation>
</comment>
<dbReference type="SUPFAM" id="SSF103473">
    <property type="entry name" value="MFS general substrate transporter"/>
    <property type="match status" value="1"/>
</dbReference>
<dbReference type="PANTHER" id="PTHR23514:SF6">
    <property type="entry name" value="MAJOR FACILITATOR SUPERFAMILY (MFS) PROFILE DOMAIN-CONTAINING PROTEIN"/>
    <property type="match status" value="1"/>
</dbReference>
<dbReference type="InterPro" id="IPR051788">
    <property type="entry name" value="MFS_Transporter"/>
</dbReference>
<accession>A0A3N4HV62</accession>
<dbReference type="InterPro" id="IPR020846">
    <property type="entry name" value="MFS_dom"/>
</dbReference>
<dbReference type="STRING" id="1160509.A0A3N4HV62"/>
<keyword evidence="3 5" id="KW-1133">Transmembrane helix</keyword>
<dbReference type="PROSITE" id="PS50850">
    <property type="entry name" value="MFS"/>
    <property type="match status" value="1"/>
</dbReference>
<dbReference type="InterPro" id="IPR011701">
    <property type="entry name" value="MFS"/>
</dbReference>
<evidence type="ECO:0000256" key="3">
    <source>
        <dbReference type="ARBA" id="ARBA00022989"/>
    </source>
</evidence>
<dbReference type="EMBL" id="ML119758">
    <property type="protein sequence ID" value="RPA75730.1"/>
    <property type="molecule type" value="Genomic_DNA"/>
</dbReference>
<name>A0A3N4HV62_ASCIM</name>
<feature type="transmembrane region" description="Helical" evidence="5">
    <location>
        <begin position="295"/>
        <end position="314"/>
    </location>
</feature>